<keyword evidence="14" id="KW-1185">Reference proteome</keyword>
<accession>A0ABQ3IHJ3</accession>
<dbReference type="PIRSF" id="PIRSF001563">
    <property type="entry name" value="Folylpolyglu_synth"/>
    <property type="match status" value="1"/>
</dbReference>
<evidence type="ECO:0000256" key="9">
    <source>
        <dbReference type="ARBA" id="ARBA00047493"/>
    </source>
</evidence>
<evidence type="ECO:0000259" key="12">
    <source>
        <dbReference type="Pfam" id="PF08245"/>
    </source>
</evidence>
<dbReference type="InterPro" id="IPR036615">
    <property type="entry name" value="Mur_ligase_C_dom_sf"/>
</dbReference>
<gene>
    <name evidence="13" type="ORF">GCM10017786_07960</name>
</gene>
<dbReference type="NCBIfam" id="TIGR01499">
    <property type="entry name" value="folC"/>
    <property type="match status" value="1"/>
</dbReference>
<organism evidence="13 14">
    <name type="scientific">Amycolatopsis deserti</name>
    <dbReference type="NCBI Taxonomy" id="185696"/>
    <lineage>
        <taxon>Bacteria</taxon>
        <taxon>Bacillati</taxon>
        <taxon>Actinomycetota</taxon>
        <taxon>Actinomycetes</taxon>
        <taxon>Pseudonocardiales</taxon>
        <taxon>Pseudonocardiaceae</taxon>
        <taxon>Amycolatopsis</taxon>
    </lineage>
</organism>
<evidence type="ECO:0000256" key="8">
    <source>
        <dbReference type="ARBA" id="ARBA00030592"/>
    </source>
</evidence>
<comment type="caution">
    <text evidence="13">The sequence shown here is derived from an EMBL/GenBank/DDBJ whole genome shotgun (WGS) entry which is preliminary data.</text>
</comment>
<dbReference type="EC" id="6.3.2.17" evidence="2"/>
<evidence type="ECO:0000256" key="6">
    <source>
        <dbReference type="ARBA" id="ARBA00022840"/>
    </source>
</evidence>
<evidence type="ECO:0000256" key="2">
    <source>
        <dbReference type="ARBA" id="ARBA00013025"/>
    </source>
</evidence>
<comment type="catalytic activity">
    <reaction evidence="9">
        <text>(6S)-5,6,7,8-tetrahydrofolyl-(gamma-L-Glu)(n) + L-glutamate + ATP = (6S)-5,6,7,8-tetrahydrofolyl-(gamma-L-Glu)(n+1) + ADP + phosphate + H(+)</text>
        <dbReference type="Rhea" id="RHEA:10580"/>
        <dbReference type="Rhea" id="RHEA-COMP:14738"/>
        <dbReference type="Rhea" id="RHEA-COMP:14740"/>
        <dbReference type="ChEBI" id="CHEBI:15378"/>
        <dbReference type="ChEBI" id="CHEBI:29985"/>
        <dbReference type="ChEBI" id="CHEBI:30616"/>
        <dbReference type="ChEBI" id="CHEBI:43474"/>
        <dbReference type="ChEBI" id="CHEBI:141005"/>
        <dbReference type="ChEBI" id="CHEBI:456216"/>
        <dbReference type="EC" id="6.3.2.17"/>
    </reaction>
</comment>
<comment type="similarity">
    <text evidence="1 10">Belongs to the folylpolyglutamate synthase family.</text>
</comment>
<evidence type="ECO:0000256" key="5">
    <source>
        <dbReference type="ARBA" id="ARBA00022741"/>
    </source>
</evidence>
<dbReference type="Gene3D" id="3.40.1190.10">
    <property type="entry name" value="Mur-like, catalytic domain"/>
    <property type="match status" value="1"/>
</dbReference>
<dbReference type="Gene3D" id="3.90.190.20">
    <property type="entry name" value="Mur ligase, C-terminal domain"/>
    <property type="match status" value="1"/>
</dbReference>
<evidence type="ECO:0000313" key="14">
    <source>
        <dbReference type="Proteomes" id="UP000605897"/>
    </source>
</evidence>
<dbReference type="Proteomes" id="UP000605897">
    <property type="component" value="Unassembled WGS sequence"/>
</dbReference>
<dbReference type="InterPro" id="IPR013221">
    <property type="entry name" value="Mur_ligase_cen"/>
</dbReference>
<sequence>MTRRSWRIDVATADIGPFWLFEAGSSVIRMRTATVDEVEQYLLSELPPVARNAMTAGTGRLRAARLLARLGNPQDTLRVVHIAGTAGKGSVAAFVSAILHAHGFRVGTFLSPHVHSVLERFQLDGRPADAAAVTPAVRAVREYERDVSGEPTGQVTMFEAATAVAFQLFRQQNVDYAVVETGIGGLHDATNTVTRRDKLAVLTAVGLDHTAVLGETVPEIAAQKAGIMAQGGMAVAVRGAAADAVFAGEAARRRCSLNLVSEQDALAELPAGVVPGLGGPHQRVNAGLAVRAVQHLARRDGWALDPGHVADGLRRVRLPGRFERRCWSGRPVVLDGAHNPVKLAALVAALRSEWPGRKPVWVLTAKPDKDIAEALRVIAPCASAVVATQFDTVGVNSARGPVVTASEIAAAARQCGIESVHVKPRMRAAVRCAVGLSAPDTPVVVTGSFFAVADAGELMS</sequence>
<keyword evidence="6 10" id="KW-0067">ATP-binding</keyword>
<dbReference type="Pfam" id="PF08245">
    <property type="entry name" value="Mur_ligase_M"/>
    <property type="match status" value="1"/>
</dbReference>
<dbReference type="PANTHER" id="PTHR11136">
    <property type="entry name" value="FOLYLPOLYGLUTAMATE SYNTHASE-RELATED"/>
    <property type="match status" value="1"/>
</dbReference>
<keyword evidence="4" id="KW-0479">Metal-binding</keyword>
<keyword evidence="7" id="KW-0460">Magnesium</keyword>
<evidence type="ECO:0000256" key="10">
    <source>
        <dbReference type="PIRNR" id="PIRNR001563"/>
    </source>
</evidence>
<evidence type="ECO:0000256" key="3">
    <source>
        <dbReference type="ARBA" id="ARBA00022598"/>
    </source>
</evidence>
<dbReference type="InterPro" id="IPR001645">
    <property type="entry name" value="Folylpolyglutamate_synth"/>
</dbReference>
<proteinExistence type="inferred from homology"/>
<evidence type="ECO:0000256" key="4">
    <source>
        <dbReference type="ARBA" id="ARBA00022723"/>
    </source>
</evidence>
<dbReference type="EMBL" id="BNAU01000001">
    <property type="protein sequence ID" value="GHE80286.1"/>
    <property type="molecule type" value="Genomic_DNA"/>
</dbReference>
<evidence type="ECO:0000256" key="7">
    <source>
        <dbReference type="ARBA" id="ARBA00022842"/>
    </source>
</evidence>
<dbReference type="PANTHER" id="PTHR11136:SF0">
    <property type="entry name" value="DIHYDROFOLATE SYNTHETASE-RELATED"/>
    <property type="match status" value="1"/>
</dbReference>
<reference evidence="14" key="1">
    <citation type="journal article" date="2019" name="Int. J. Syst. Evol. Microbiol.">
        <title>The Global Catalogue of Microorganisms (GCM) 10K type strain sequencing project: providing services to taxonomists for standard genome sequencing and annotation.</title>
        <authorList>
            <consortium name="The Broad Institute Genomics Platform"/>
            <consortium name="The Broad Institute Genome Sequencing Center for Infectious Disease"/>
            <person name="Wu L."/>
            <person name="Ma J."/>
        </authorList>
    </citation>
    <scope>NUCLEOTIDE SEQUENCE [LARGE SCALE GENOMIC DNA]</scope>
    <source>
        <strain evidence="14">CGMCC 4.7677</strain>
    </source>
</reference>
<dbReference type="SUPFAM" id="SSF53623">
    <property type="entry name" value="MurD-like peptide ligases, catalytic domain"/>
    <property type="match status" value="1"/>
</dbReference>
<dbReference type="SUPFAM" id="SSF53244">
    <property type="entry name" value="MurD-like peptide ligases, peptide-binding domain"/>
    <property type="match status" value="1"/>
</dbReference>
<feature type="domain" description="Mur ligase central" evidence="12">
    <location>
        <begin position="82"/>
        <end position="255"/>
    </location>
</feature>
<keyword evidence="3 10" id="KW-0436">Ligase</keyword>
<name>A0ABQ3IHJ3_9PSEU</name>
<evidence type="ECO:0000313" key="13">
    <source>
        <dbReference type="EMBL" id="GHE80286.1"/>
    </source>
</evidence>
<evidence type="ECO:0000256" key="1">
    <source>
        <dbReference type="ARBA" id="ARBA00008276"/>
    </source>
</evidence>
<protein>
    <recommendedName>
        <fullName evidence="2">tetrahydrofolate synthase</fullName>
        <ecNumber evidence="2">6.3.2.17</ecNumber>
    </recommendedName>
    <alternativeName>
        <fullName evidence="8">Tetrahydrofolylpolyglutamate synthase</fullName>
    </alternativeName>
</protein>
<feature type="domain" description="Mur ligase C-terminal" evidence="11">
    <location>
        <begin position="320"/>
        <end position="449"/>
    </location>
</feature>
<evidence type="ECO:0000259" key="11">
    <source>
        <dbReference type="Pfam" id="PF02875"/>
    </source>
</evidence>
<dbReference type="Pfam" id="PF02875">
    <property type="entry name" value="Mur_ligase_C"/>
    <property type="match status" value="1"/>
</dbReference>
<dbReference type="InterPro" id="IPR004101">
    <property type="entry name" value="Mur_ligase_C"/>
</dbReference>
<dbReference type="InterPro" id="IPR036565">
    <property type="entry name" value="Mur-like_cat_sf"/>
</dbReference>
<keyword evidence="5 10" id="KW-0547">Nucleotide-binding</keyword>